<reference evidence="4" key="1">
    <citation type="submission" date="2022-11" db="EMBL/GenBank/DDBJ databases">
        <authorList>
            <person name="Petersen C."/>
        </authorList>
    </citation>
    <scope>NUCLEOTIDE SEQUENCE</scope>
    <source>
        <strain evidence="4">IBT 19713</strain>
    </source>
</reference>
<dbReference type="EMBL" id="JAPQKS010000007">
    <property type="protein sequence ID" value="KAJ5219565.1"/>
    <property type="molecule type" value="Genomic_DNA"/>
</dbReference>
<organism evidence="4 5">
    <name type="scientific">Penicillium chermesinum</name>
    <dbReference type="NCBI Taxonomy" id="63820"/>
    <lineage>
        <taxon>Eukaryota</taxon>
        <taxon>Fungi</taxon>
        <taxon>Dikarya</taxon>
        <taxon>Ascomycota</taxon>
        <taxon>Pezizomycotina</taxon>
        <taxon>Eurotiomycetes</taxon>
        <taxon>Eurotiomycetidae</taxon>
        <taxon>Eurotiales</taxon>
        <taxon>Aspergillaceae</taxon>
        <taxon>Penicillium</taxon>
    </lineage>
</organism>
<feature type="region of interest" description="Disordered" evidence="1">
    <location>
        <begin position="282"/>
        <end position="333"/>
    </location>
</feature>
<feature type="transmembrane region" description="Helical" evidence="2">
    <location>
        <begin position="202"/>
        <end position="221"/>
    </location>
</feature>
<evidence type="ECO:0000259" key="3">
    <source>
        <dbReference type="Pfam" id="PF24802"/>
    </source>
</evidence>
<dbReference type="AlphaFoldDB" id="A0A9W9NGJ8"/>
<keyword evidence="5" id="KW-1185">Reference proteome</keyword>
<feature type="transmembrane region" description="Helical" evidence="2">
    <location>
        <begin position="54"/>
        <end position="76"/>
    </location>
</feature>
<dbReference type="InterPro" id="IPR056120">
    <property type="entry name" value="DUF7703"/>
</dbReference>
<dbReference type="PANTHER" id="PTHR37013">
    <property type="entry name" value="INTEGRAL MEMBRANE PROTEIN (AFU_ORTHOLOGUE AFUA_1G05950)-RELATED"/>
    <property type="match status" value="1"/>
</dbReference>
<keyword evidence="2" id="KW-0472">Membrane</keyword>
<dbReference type="GeneID" id="83205368"/>
<dbReference type="PANTHER" id="PTHR37013:SF5">
    <property type="entry name" value="INTEGRAL MEMBRANE PROTEIN"/>
    <property type="match status" value="1"/>
</dbReference>
<reference evidence="4" key="2">
    <citation type="journal article" date="2023" name="IMA Fungus">
        <title>Comparative genomic study of the Penicillium genus elucidates a diverse pangenome and 15 lateral gene transfer events.</title>
        <authorList>
            <person name="Petersen C."/>
            <person name="Sorensen T."/>
            <person name="Nielsen M.R."/>
            <person name="Sondergaard T.E."/>
            <person name="Sorensen J.L."/>
            <person name="Fitzpatrick D.A."/>
            <person name="Frisvad J.C."/>
            <person name="Nielsen K.L."/>
        </authorList>
    </citation>
    <scope>NUCLEOTIDE SEQUENCE</scope>
    <source>
        <strain evidence="4">IBT 19713</strain>
    </source>
</reference>
<keyword evidence="2" id="KW-0812">Transmembrane</keyword>
<feature type="transmembrane region" description="Helical" evidence="2">
    <location>
        <begin position="163"/>
        <end position="181"/>
    </location>
</feature>
<protein>
    <recommendedName>
        <fullName evidence="3">DUF7703 domain-containing protein</fullName>
    </recommendedName>
</protein>
<gene>
    <name evidence="4" type="ORF">N7468_008769</name>
</gene>
<accession>A0A9W9NGJ8</accession>
<evidence type="ECO:0000313" key="5">
    <source>
        <dbReference type="Proteomes" id="UP001150941"/>
    </source>
</evidence>
<feature type="domain" description="DUF7703" evidence="3">
    <location>
        <begin position="23"/>
        <end position="257"/>
    </location>
</feature>
<feature type="transmembrane region" description="Helical" evidence="2">
    <location>
        <begin position="119"/>
        <end position="143"/>
    </location>
</feature>
<dbReference type="Pfam" id="PF24802">
    <property type="entry name" value="DUF7703"/>
    <property type="match status" value="1"/>
</dbReference>
<dbReference type="OrthoDB" id="405906at2759"/>
<evidence type="ECO:0000256" key="2">
    <source>
        <dbReference type="SAM" id="Phobius"/>
    </source>
</evidence>
<keyword evidence="2" id="KW-1133">Transmembrane helix</keyword>
<dbReference type="RefSeq" id="XP_058326395.1">
    <property type="nucleotide sequence ID" value="XM_058478065.1"/>
</dbReference>
<proteinExistence type="predicted"/>
<feature type="transmembrane region" description="Helical" evidence="2">
    <location>
        <begin position="20"/>
        <end position="47"/>
    </location>
</feature>
<feature type="transmembrane region" description="Helical" evidence="2">
    <location>
        <begin position="82"/>
        <end position="107"/>
    </location>
</feature>
<evidence type="ECO:0000256" key="1">
    <source>
        <dbReference type="SAM" id="MobiDB-lite"/>
    </source>
</evidence>
<comment type="caution">
    <text evidence="4">The sequence shown here is derived from an EMBL/GenBank/DDBJ whole genome shotgun (WGS) entry which is preliminary data.</text>
</comment>
<dbReference type="Proteomes" id="UP001150941">
    <property type="component" value="Unassembled WGS sequence"/>
</dbReference>
<sequence>MDGLSQPPDGLIGGYHGHSFTMRILMIVFSSIALYNALELFILLFLTFQHYHGLYFWTMLLSVVLGVIPHTIGYLLELFSLAPLWLGLVLSTIGFYFMVPGQSFVLYSRLHMVVQNQQVLRFVLWLIIVDSILLLIPTTVLTFSTAYVQTVPIIRGYNVIERLQLAWFCAQEFFISGIYIYETVNLLKMMPDKDRRRSKIMYQLLVINAVIILLDVALLAVEYTGFYALQTTLKAMVYSIKLKLEFAVLGKLVSLVQTHRSQPTSDETDQYPQFVDPTQLTSDVTHAAPREESRVPRGMMPWQSISMESLPSAERRARLSTRSRVSSDSTHPS</sequence>
<name>A0A9W9NGJ8_9EURO</name>
<feature type="compositionally biased region" description="Polar residues" evidence="1">
    <location>
        <begin position="320"/>
        <end position="333"/>
    </location>
</feature>
<evidence type="ECO:0000313" key="4">
    <source>
        <dbReference type="EMBL" id="KAJ5219565.1"/>
    </source>
</evidence>